<dbReference type="OrthoDB" id="7183088at2"/>
<dbReference type="PANTHER" id="PTHR43569">
    <property type="entry name" value="AMIDOHYDROLASE"/>
    <property type="match status" value="1"/>
</dbReference>
<dbReference type="InterPro" id="IPR052350">
    <property type="entry name" value="Metallo-dep_Lactonases"/>
</dbReference>
<dbReference type="HOGENOM" id="CLU_044590_3_0_5"/>
<dbReference type="EMBL" id="ADVL01000209">
    <property type="protein sequence ID" value="EFH12517.1"/>
    <property type="molecule type" value="Genomic_DNA"/>
</dbReference>
<dbReference type="Pfam" id="PF04909">
    <property type="entry name" value="Amidohydro_2"/>
    <property type="match status" value="1"/>
</dbReference>
<keyword evidence="3" id="KW-0378">Hydrolase</keyword>
<dbReference type="RefSeq" id="WP_007005108.1">
    <property type="nucleotide sequence ID" value="NZ_GG770781.1"/>
</dbReference>
<evidence type="ECO:0000313" key="4">
    <source>
        <dbReference type="Proteomes" id="UP000005324"/>
    </source>
</evidence>
<protein>
    <submittedName>
        <fullName evidence="3">Amidohydrolase family protein</fullName>
    </submittedName>
</protein>
<name>D5RJJ9_9PROT</name>
<dbReference type="GO" id="GO:0016787">
    <property type="term" value="F:hydrolase activity"/>
    <property type="evidence" value="ECO:0007669"/>
    <property type="project" value="UniProtKB-KW"/>
</dbReference>
<dbReference type="PANTHER" id="PTHR43569:SF2">
    <property type="entry name" value="AMIDOHYDROLASE-RELATED DOMAIN-CONTAINING PROTEIN"/>
    <property type="match status" value="1"/>
</dbReference>
<dbReference type="AlphaFoldDB" id="D5RJJ9"/>
<dbReference type="SUPFAM" id="SSF51556">
    <property type="entry name" value="Metallo-dependent hydrolases"/>
    <property type="match status" value="1"/>
</dbReference>
<dbReference type="Gene3D" id="3.20.20.140">
    <property type="entry name" value="Metal-dependent hydrolases"/>
    <property type="match status" value="1"/>
</dbReference>
<reference evidence="3 4" key="1">
    <citation type="submission" date="2010-04" db="EMBL/GenBank/DDBJ databases">
        <authorList>
            <person name="Qin X."/>
            <person name="Bachman B."/>
            <person name="Battles P."/>
            <person name="Bell A."/>
            <person name="Bess C."/>
            <person name="Bickham C."/>
            <person name="Chaboub L."/>
            <person name="Chen D."/>
            <person name="Coyle M."/>
            <person name="Deiros D.R."/>
            <person name="Dinh H."/>
            <person name="Forbes L."/>
            <person name="Fowler G."/>
            <person name="Francisco L."/>
            <person name="Fu Q."/>
            <person name="Gubbala S."/>
            <person name="Hale W."/>
            <person name="Han Y."/>
            <person name="Hemphill L."/>
            <person name="Highlander S.K."/>
            <person name="Hirani K."/>
            <person name="Hogues M."/>
            <person name="Jackson L."/>
            <person name="Jakkamsetti A."/>
            <person name="Javaid M."/>
            <person name="Jiang H."/>
            <person name="Korchina V."/>
            <person name="Kovar C."/>
            <person name="Lara F."/>
            <person name="Lee S."/>
            <person name="Mata R."/>
            <person name="Mathew T."/>
            <person name="Moen C."/>
            <person name="Morales K."/>
            <person name="Munidasa M."/>
            <person name="Nazareth L."/>
            <person name="Ngo R."/>
            <person name="Nguyen L."/>
            <person name="Okwuonu G."/>
            <person name="Ongeri F."/>
            <person name="Patil S."/>
            <person name="Petrosino J."/>
            <person name="Pham C."/>
            <person name="Pham P."/>
            <person name="Pu L.-L."/>
            <person name="Puazo M."/>
            <person name="Raj R."/>
            <person name="Reid J."/>
            <person name="Rouhana J."/>
            <person name="Saada N."/>
            <person name="Shang Y."/>
            <person name="Simmons D."/>
            <person name="Thornton R."/>
            <person name="Warren J."/>
            <person name="Weissenberger G."/>
            <person name="Zhang J."/>
            <person name="Zhang L."/>
            <person name="Zhou C."/>
            <person name="Zhu D."/>
            <person name="Muzny D."/>
            <person name="Worley K."/>
            <person name="Gibbs R."/>
        </authorList>
    </citation>
    <scope>NUCLEOTIDE SEQUENCE [LARGE SCALE GENOMIC DNA]</scope>
    <source>
        <strain evidence="3 4">ATCC 49957</strain>
    </source>
</reference>
<organism evidence="3 4">
    <name type="scientific">Pseudoroseomonas cervicalis ATCC 49957</name>
    <dbReference type="NCBI Taxonomy" id="525371"/>
    <lineage>
        <taxon>Bacteria</taxon>
        <taxon>Pseudomonadati</taxon>
        <taxon>Pseudomonadota</taxon>
        <taxon>Alphaproteobacteria</taxon>
        <taxon>Acetobacterales</taxon>
        <taxon>Roseomonadaceae</taxon>
        <taxon>Roseomonas</taxon>
    </lineage>
</organism>
<evidence type="ECO:0000259" key="2">
    <source>
        <dbReference type="Pfam" id="PF04909"/>
    </source>
</evidence>
<keyword evidence="4" id="KW-1185">Reference proteome</keyword>
<evidence type="ECO:0000313" key="3">
    <source>
        <dbReference type="EMBL" id="EFH12517.1"/>
    </source>
</evidence>
<proteinExistence type="inferred from homology"/>
<gene>
    <name evidence="3" type="ORF">HMPREF0731_1259</name>
</gene>
<sequence>MNRIDAHHHIWDLSRPGYGWIGADSPLRRDVALADLRPLLGPVTATLLVQADDSDGETEYLLRQARESGGLVRGVVGWADLAAPDAPARITALARNPLLKGLRPMLQDIPERDWILRADVARGLHAMQEAGLRLDLLVLPHHLPLLPELVARHPDLPMVIDHAAKPPIRAGTFEPWASDMARAAACPGLHCKLSGLLTEAPPGADADTLRPWVAHLLRHFGSGRLIWGSDWPVLELAAPYARWLDLTDHLLAPLEEAARAAILGGNARRFYGLG</sequence>
<comment type="similarity">
    <text evidence="1">Belongs to the metallo-dependent hydrolases superfamily.</text>
</comment>
<feature type="domain" description="Amidohydrolase-related" evidence="2">
    <location>
        <begin position="4"/>
        <end position="273"/>
    </location>
</feature>
<comment type="caution">
    <text evidence="3">The sequence shown here is derived from an EMBL/GenBank/DDBJ whole genome shotgun (WGS) entry which is preliminary data.</text>
</comment>
<accession>D5RJJ9</accession>
<evidence type="ECO:0000256" key="1">
    <source>
        <dbReference type="ARBA" id="ARBA00038310"/>
    </source>
</evidence>
<dbReference type="InterPro" id="IPR006680">
    <property type="entry name" value="Amidohydro-rel"/>
</dbReference>
<dbReference type="InterPro" id="IPR032466">
    <property type="entry name" value="Metal_Hydrolase"/>
</dbReference>
<dbReference type="Proteomes" id="UP000005324">
    <property type="component" value="Unassembled WGS sequence"/>
</dbReference>